<dbReference type="SUPFAM" id="SSF53474">
    <property type="entry name" value="alpha/beta-Hydrolases"/>
    <property type="match status" value="1"/>
</dbReference>
<dbReference type="RefSeq" id="WP_145207565.1">
    <property type="nucleotide sequence ID" value="NZ_CP036432.1"/>
</dbReference>
<keyword evidence="4" id="KW-1185">Reference proteome</keyword>
<gene>
    <name evidence="3" type="ORF">TBK1r_07430</name>
</gene>
<organism evidence="3 4">
    <name type="scientific">Stieleria magnilauensis</name>
    <dbReference type="NCBI Taxonomy" id="2527963"/>
    <lineage>
        <taxon>Bacteria</taxon>
        <taxon>Pseudomonadati</taxon>
        <taxon>Planctomycetota</taxon>
        <taxon>Planctomycetia</taxon>
        <taxon>Pirellulales</taxon>
        <taxon>Pirellulaceae</taxon>
        <taxon>Stieleria</taxon>
    </lineage>
</organism>
<dbReference type="Proteomes" id="UP000318081">
    <property type="component" value="Chromosome"/>
</dbReference>
<protein>
    <submittedName>
        <fullName evidence="3">Prolyl oligopeptidase family protein</fullName>
    </submittedName>
</protein>
<feature type="domain" description="BD-FAE-like" evidence="2">
    <location>
        <begin position="42"/>
        <end position="243"/>
    </location>
</feature>
<dbReference type="Gene3D" id="3.40.50.1820">
    <property type="entry name" value="alpha/beta hydrolase"/>
    <property type="match status" value="1"/>
</dbReference>
<dbReference type="EMBL" id="CP036432">
    <property type="protein sequence ID" value="QDV81821.1"/>
    <property type="molecule type" value="Genomic_DNA"/>
</dbReference>
<reference evidence="3 4" key="1">
    <citation type="submission" date="2019-02" db="EMBL/GenBank/DDBJ databases">
        <title>Deep-cultivation of Planctomycetes and their phenomic and genomic characterization uncovers novel biology.</title>
        <authorList>
            <person name="Wiegand S."/>
            <person name="Jogler M."/>
            <person name="Boedeker C."/>
            <person name="Pinto D."/>
            <person name="Vollmers J."/>
            <person name="Rivas-Marin E."/>
            <person name="Kohn T."/>
            <person name="Peeters S.H."/>
            <person name="Heuer A."/>
            <person name="Rast P."/>
            <person name="Oberbeckmann S."/>
            <person name="Bunk B."/>
            <person name="Jeske O."/>
            <person name="Meyerdierks A."/>
            <person name="Storesund J.E."/>
            <person name="Kallscheuer N."/>
            <person name="Luecker S."/>
            <person name="Lage O.M."/>
            <person name="Pohl T."/>
            <person name="Merkel B.J."/>
            <person name="Hornburger P."/>
            <person name="Mueller R.-W."/>
            <person name="Bruemmer F."/>
            <person name="Labrenz M."/>
            <person name="Spormann A.M."/>
            <person name="Op den Camp H."/>
            <person name="Overmann J."/>
            <person name="Amann R."/>
            <person name="Jetten M.S.M."/>
            <person name="Mascher T."/>
            <person name="Medema M.H."/>
            <person name="Devos D.P."/>
            <person name="Kaster A.-K."/>
            <person name="Ovreas L."/>
            <person name="Rohde M."/>
            <person name="Galperin M.Y."/>
            <person name="Jogler C."/>
        </authorList>
    </citation>
    <scope>NUCLEOTIDE SEQUENCE [LARGE SCALE GENOMIC DNA]</scope>
    <source>
        <strain evidence="3 4">TBK1r</strain>
    </source>
</reference>
<dbReference type="InterPro" id="IPR050300">
    <property type="entry name" value="GDXG_lipolytic_enzyme"/>
</dbReference>
<name>A0ABX5XJ08_9BACT</name>
<proteinExistence type="predicted"/>
<evidence type="ECO:0000313" key="4">
    <source>
        <dbReference type="Proteomes" id="UP000318081"/>
    </source>
</evidence>
<sequence>MRQLGLVCGLVIGLLMGTSVRAEVTITPDVVYGHKSGLAMTMDVFTSTENANGAGVMFMVSGGWYSRWQPPEQMQGRFKPLTDKGFTVFAVRHGSSPKFSIPEAVSDVRRSVRFVRLNADRFKIDPQRLGVFGYSAGGHLSLMLGTASDDGDPAASDPVERVSNRVAAVVAFVAPTDLRIMVKDAPDRLDAYARFPALDLDLKLAEEDSPLVHVTPDDPPTLLIAGDKDDLVPIEHSRTIHAAFEKANVMSRLIEVAGAGHGFRDEDARRSTESMVEWFQLQLAP</sequence>
<evidence type="ECO:0000313" key="3">
    <source>
        <dbReference type="EMBL" id="QDV81821.1"/>
    </source>
</evidence>
<dbReference type="PANTHER" id="PTHR48081:SF13">
    <property type="entry name" value="ALPHA_BETA HYDROLASE"/>
    <property type="match status" value="1"/>
</dbReference>
<accession>A0ABX5XJ08</accession>
<evidence type="ECO:0000259" key="2">
    <source>
        <dbReference type="Pfam" id="PF20434"/>
    </source>
</evidence>
<keyword evidence="1" id="KW-0378">Hydrolase</keyword>
<evidence type="ECO:0000256" key="1">
    <source>
        <dbReference type="ARBA" id="ARBA00022801"/>
    </source>
</evidence>
<dbReference type="PANTHER" id="PTHR48081">
    <property type="entry name" value="AB HYDROLASE SUPERFAMILY PROTEIN C4A8.06C"/>
    <property type="match status" value="1"/>
</dbReference>
<dbReference type="InterPro" id="IPR049492">
    <property type="entry name" value="BD-FAE-like_dom"/>
</dbReference>
<dbReference type="InterPro" id="IPR029058">
    <property type="entry name" value="AB_hydrolase_fold"/>
</dbReference>
<dbReference type="Pfam" id="PF20434">
    <property type="entry name" value="BD-FAE"/>
    <property type="match status" value="1"/>
</dbReference>